<dbReference type="InParanoid" id="G4Z1S4"/>
<keyword evidence="3" id="KW-1015">Disulfide bond</keyword>
<feature type="signal peptide" evidence="5">
    <location>
        <begin position="1"/>
        <end position="18"/>
    </location>
</feature>
<evidence type="ECO:0000256" key="4">
    <source>
        <dbReference type="SAM" id="MobiDB-lite"/>
    </source>
</evidence>
<feature type="domain" description="Kazal-like" evidence="6">
    <location>
        <begin position="17"/>
        <end position="69"/>
    </location>
</feature>
<gene>
    <name evidence="7" type="ORF">PHYSODRAFT_487395</name>
</gene>
<dbReference type="InterPro" id="IPR036058">
    <property type="entry name" value="Kazal_dom_sf"/>
</dbReference>
<dbReference type="PANTHER" id="PTHR10913">
    <property type="entry name" value="FOLLISTATIN-RELATED"/>
    <property type="match status" value="1"/>
</dbReference>
<dbReference type="SUPFAM" id="SSF100895">
    <property type="entry name" value="Kazal-type serine protease inhibitors"/>
    <property type="match status" value="2"/>
</dbReference>
<evidence type="ECO:0000259" key="6">
    <source>
        <dbReference type="PROSITE" id="PS51465"/>
    </source>
</evidence>
<dbReference type="PANTHER" id="PTHR10913:SF45">
    <property type="entry name" value="FOLLISTATIN, ISOFORM A-RELATED"/>
    <property type="match status" value="1"/>
</dbReference>
<proteinExistence type="predicted"/>
<dbReference type="InterPro" id="IPR050653">
    <property type="entry name" value="Prot_Inhib_GrowthFact_Antg"/>
</dbReference>
<keyword evidence="2" id="KW-0722">Serine protease inhibitor</keyword>
<evidence type="ECO:0000256" key="1">
    <source>
        <dbReference type="ARBA" id="ARBA00022690"/>
    </source>
</evidence>
<feature type="compositionally biased region" description="Low complexity" evidence="4">
    <location>
        <begin position="68"/>
        <end position="86"/>
    </location>
</feature>
<organism evidence="7 8">
    <name type="scientific">Phytophthora sojae (strain P6497)</name>
    <name type="common">Soybean stem and root rot agent</name>
    <name type="synonym">Phytophthora megasperma f. sp. glycines</name>
    <dbReference type="NCBI Taxonomy" id="1094619"/>
    <lineage>
        <taxon>Eukaryota</taxon>
        <taxon>Sar</taxon>
        <taxon>Stramenopiles</taxon>
        <taxon>Oomycota</taxon>
        <taxon>Peronosporomycetes</taxon>
        <taxon>Peronosporales</taxon>
        <taxon>Peronosporaceae</taxon>
        <taxon>Phytophthora</taxon>
    </lineage>
</organism>
<dbReference type="KEGG" id="psoj:PHYSODRAFT_487395"/>
<dbReference type="EMBL" id="JH159152">
    <property type="protein sequence ID" value="EGZ26442.1"/>
    <property type="molecule type" value="Genomic_DNA"/>
</dbReference>
<evidence type="ECO:0000256" key="2">
    <source>
        <dbReference type="ARBA" id="ARBA00022900"/>
    </source>
</evidence>
<dbReference type="STRING" id="1094619.G4Z1S4"/>
<dbReference type="SMR" id="G4Z1S4"/>
<feature type="chain" id="PRO_5003471640" evidence="5">
    <location>
        <begin position="19"/>
        <end position="144"/>
    </location>
</feature>
<dbReference type="RefSeq" id="XP_009521730.1">
    <property type="nucleotide sequence ID" value="XM_009523435.1"/>
</dbReference>
<evidence type="ECO:0000256" key="5">
    <source>
        <dbReference type="SAM" id="SignalP"/>
    </source>
</evidence>
<protein>
    <submittedName>
        <fullName evidence="7">Kazal-like serine protease inhibitor domain-containing protein</fullName>
    </submittedName>
</protein>
<dbReference type="Pfam" id="PF07648">
    <property type="entry name" value="Kazal_2"/>
    <property type="match status" value="2"/>
</dbReference>
<dbReference type="Gene3D" id="3.30.60.30">
    <property type="match status" value="2"/>
</dbReference>
<feature type="region of interest" description="Disordered" evidence="4">
    <location>
        <begin position="61"/>
        <end position="91"/>
    </location>
</feature>
<evidence type="ECO:0000313" key="7">
    <source>
        <dbReference type="EMBL" id="EGZ26442.1"/>
    </source>
</evidence>
<keyword evidence="8" id="KW-1185">Reference proteome</keyword>
<dbReference type="CDD" id="cd00104">
    <property type="entry name" value="KAZAL_FS"/>
    <property type="match status" value="2"/>
</dbReference>
<dbReference type="GO" id="GO:0005576">
    <property type="term" value="C:extracellular region"/>
    <property type="evidence" value="ECO:0007669"/>
    <property type="project" value="TreeGrafter"/>
</dbReference>
<name>G4Z1S4_PHYSP</name>
<sequence>MKFAIGLLLAAVAVTATAVEDKCSFGCLDVYEPVCGSNGETYSNACYLRLASCQSDKEITQSSDGECASTPATSATPSPKTSSSKSNSGAESCDFACLDVYDPVTDENGNEYSNECYMKLAKCRGTSGDNNKRIENPRISTMGV</sequence>
<keyword evidence="5" id="KW-0732">Signal</keyword>
<dbReference type="PROSITE" id="PS51465">
    <property type="entry name" value="KAZAL_2"/>
    <property type="match status" value="1"/>
</dbReference>
<keyword evidence="1" id="KW-0646">Protease inhibitor</keyword>
<evidence type="ECO:0000256" key="3">
    <source>
        <dbReference type="ARBA" id="ARBA00023157"/>
    </source>
</evidence>
<dbReference type="AlphaFoldDB" id="G4Z1S4"/>
<dbReference type="OMA" id="HNARSAM"/>
<dbReference type="GeneID" id="20656146"/>
<accession>G4Z1S4</accession>
<dbReference type="InterPro" id="IPR002350">
    <property type="entry name" value="Kazal_dom"/>
</dbReference>
<dbReference type="SMART" id="SM00280">
    <property type="entry name" value="KAZAL"/>
    <property type="match status" value="2"/>
</dbReference>
<dbReference type="Proteomes" id="UP000002640">
    <property type="component" value="Unassembled WGS sequence"/>
</dbReference>
<evidence type="ECO:0000313" key="8">
    <source>
        <dbReference type="Proteomes" id="UP000002640"/>
    </source>
</evidence>
<reference evidence="7 8" key="1">
    <citation type="journal article" date="2006" name="Science">
        <title>Phytophthora genome sequences uncover evolutionary origins and mechanisms of pathogenesis.</title>
        <authorList>
            <person name="Tyler B.M."/>
            <person name="Tripathy S."/>
            <person name="Zhang X."/>
            <person name="Dehal P."/>
            <person name="Jiang R.H."/>
            <person name="Aerts A."/>
            <person name="Arredondo F.D."/>
            <person name="Baxter L."/>
            <person name="Bensasson D."/>
            <person name="Beynon J.L."/>
            <person name="Chapman J."/>
            <person name="Damasceno C.M."/>
            <person name="Dorrance A.E."/>
            <person name="Dou D."/>
            <person name="Dickerman A.W."/>
            <person name="Dubchak I.L."/>
            <person name="Garbelotto M."/>
            <person name="Gijzen M."/>
            <person name="Gordon S.G."/>
            <person name="Govers F."/>
            <person name="Grunwald N.J."/>
            <person name="Huang W."/>
            <person name="Ivors K.L."/>
            <person name="Jones R.W."/>
            <person name="Kamoun S."/>
            <person name="Krampis K."/>
            <person name="Lamour K.H."/>
            <person name="Lee M.K."/>
            <person name="McDonald W.H."/>
            <person name="Medina M."/>
            <person name="Meijer H.J."/>
            <person name="Nordberg E.K."/>
            <person name="Maclean D.J."/>
            <person name="Ospina-Giraldo M.D."/>
            <person name="Morris P.F."/>
            <person name="Phuntumart V."/>
            <person name="Putnam N.H."/>
            <person name="Rash S."/>
            <person name="Rose J.K."/>
            <person name="Sakihama Y."/>
            <person name="Salamov A.A."/>
            <person name="Savidor A."/>
            <person name="Scheuring C.F."/>
            <person name="Smith B.M."/>
            <person name="Sobral B.W."/>
            <person name="Terry A."/>
            <person name="Torto-Alalibo T.A."/>
            <person name="Win J."/>
            <person name="Xu Z."/>
            <person name="Zhang H."/>
            <person name="Grigoriev I.V."/>
            <person name="Rokhsar D.S."/>
            <person name="Boore J.L."/>
        </authorList>
    </citation>
    <scope>NUCLEOTIDE SEQUENCE [LARGE SCALE GENOMIC DNA]</scope>
    <source>
        <strain evidence="7 8">P6497</strain>
    </source>
</reference>